<comment type="caution">
    <text evidence="1">The sequence shown here is derived from an EMBL/GenBank/DDBJ whole genome shotgun (WGS) entry which is preliminary data.</text>
</comment>
<sequence length="74" mass="8356">MSARPDPSLIIQTRSGRVLDLAGFEEAIHAGLLRRERELTSRRVRVKKAAARLSERALAAVRLLRKKLIAALRR</sequence>
<dbReference type="Proteomes" id="UP000572817">
    <property type="component" value="Unassembled WGS sequence"/>
</dbReference>
<proteinExistence type="predicted"/>
<gene>
    <name evidence="1" type="ORF">GTA08_BOTSDO00352</name>
</gene>
<name>A0A8H4J9M7_9PEZI</name>
<dbReference type="OrthoDB" id="10555041at2759"/>
<keyword evidence="2" id="KW-1185">Reference proteome</keyword>
<accession>A0A8H4J9M7</accession>
<protein>
    <submittedName>
        <fullName evidence="1">Uncharacterized protein</fullName>
    </submittedName>
</protein>
<evidence type="ECO:0000313" key="2">
    <source>
        <dbReference type="Proteomes" id="UP000572817"/>
    </source>
</evidence>
<dbReference type="EMBL" id="WWBZ02000001">
    <property type="protein sequence ID" value="KAF4314528.1"/>
    <property type="molecule type" value="Genomic_DNA"/>
</dbReference>
<organism evidence="1 2">
    <name type="scientific">Botryosphaeria dothidea</name>
    <dbReference type="NCBI Taxonomy" id="55169"/>
    <lineage>
        <taxon>Eukaryota</taxon>
        <taxon>Fungi</taxon>
        <taxon>Dikarya</taxon>
        <taxon>Ascomycota</taxon>
        <taxon>Pezizomycotina</taxon>
        <taxon>Dothideomycetes</taxon>
        <taxon>Dothideomycetes incertae sedis</taxon>
        <taxon>Botryosphaeriales</taxon>
        <taxon>Botryosphaeriaceae</taxon>
        <taxon>Botryosphaeria</taxon>
    </lineage>
</organism>
<reference evidence="1" key="1">
    <citation type="submission" date="2020-04" db="EMBL/GenBank/DDBJ databases">
        <title>Genome Assembly and Annotation of Botryosphaeria dothidea sdau 11-99, a Latent Pathogen of Apple Fruit Ring Rot in China.</title>
        <authorList>
            <person name="Yu C."/>
            <person name="Diao Y."/>
            <person name="Lu Q."/>
            <person name="Zhao J."/>
            <person name="Cui S."/>
            <person name="Peng C."/>
            <person name="He B."/>
            <person name="Liu H."/>
        </authorList>
    </citation>
    <scope>NUCLEOTIDE SEQUENCE [LARGE SCALE GENOMIC DNA]</scope>
    <source>
        <strain evidence="1">Sdau11-99</strain>
    </source>
</reference>
<evidence type="ECO:0000313" key="1">
    <source>
        <dbReference type="EMBL" id="KAF4314528.1"/>
    </source>
</evidence>
<dbReference type="AlphaFoldDB" id="A0A8H4J9M7"/>